<evidence type="ECO:0000313" key="3">
    <source>
        <dbReference type="Proteomes" id="UP000198741"/>
    </source>
</evidence>
<keyword evidence="1" id="KW-0472">Membrane</keyword>
<accession>A0A1H0JTN3</accession>
<dbReference type="EMBL" id="LT629710">
    <property type="protein sequence ID" value="SDO47128.1"/>
    <property type="molecule type" value="Genomic_DNA"/>
</dbReference>
<proteinExistence type="predicted"/>
<keyword evidence="1" id="KW-0812">Transmembrane</keyword>
<dbReference type="RefSeq" id="WP_090474880.1">
    <property type="nucleotide sequence ID" value="NZ_LT629710.1"/>
</dbReference>
<evidence type="ECO:0000313" key="2">
    <source>
        <dbReference type="EMBL" id="SDO47128.1"/>
    </source>
</evidence>
<keyword evidence="1" id="KW-1133">Transmembrane helix</keyword>
<sequence length="93" mass="9841">MNVDTAVTDLTWLLAALAAVAVVLLVLIRRWAGRVVVIGVAALLLIVVFAVRQQIGAISSENPEPLCNGGVSWFGVHLTGPDAFCAKYRTPPS</sequence>
<evidence type="ECO:0000256" key="1">
    <source>
        <dbReference type="SAM" id="Phobius"/>
    </source>
</evidence>
<organism evidence="2 3">
    <name type="scientific">Nakamurella panacisegetis</name>
    <dbReference type="NCBI Taxonomy" id="1090615"/>
    <lineage>
        <taxon>Bacteria</taxon>
        <taxon>Bacillati</taxon>
        <taxon>Actinomycetota</taxon>
        <taxon>Actinomycetes</taxon>
        <taxon>Nakamurellales</taxon>
        <taxon>Nakamurellaceae</taxon>
        <taxon>Nakamurella</taxon>
    </lineage>
</organism>
<feature type="transmembrane region" description="Helical" evidence="1">
    <location>
        <begin position="12"/>
        <end position="28"/>
    </location>
</feature>
<keyword evidence="3" id="KW-1185">Reference proteome</keyword>
<dbReference type="AlphaFoldDB" id="A0A1H0JTN3"/>
<gene>
    <name evidence="2" type="ORF">SAMN04515671_1042</name>
</gene>
<name>A0A1H0JTN3_9ACTN</name>
<protein>
    <submittedName>
        <fullName evidence="2">Uncharacterized protein</fullName>
    </submittedName>
</protein>
<reference evidence="2 3" key="1">
    <citation type="submission" date="2016-10" db="EMBL/GenBank/DDBJ databases">
        <authorList>
            <person name="de Groot N.N."/>
        </authorList>
    </citation>
    <scope>NUCLEOTIDE SEQUENCE [LARGE SCALE GENOMIC DNA]</scope>
    <source>
        <strain evidence="3">P4-7,KCTC 19426,CECT 7604</strain>
    </source>
</reference>
<dbReference type="Proteomes" id="UP000198741">
    <property type="component" value="Chromosome I"/>
</dbReference>
<feature type="transmembrane region" description="Helical" evidence="1">
    <location>
        <begin position="35"/>
        <end position="51"/>
    </location>
</feature>
<dbReference type="STRING" id="1090615.SAMN04515671_1042"/>